<sequence>MDTTNRLKLNESKIPTSAKKRAKLDSLTTSQDGDTDTSSLSVMMREFSDIKQMLQSLIESQQKLQENITGIEKRVTGTEDRISKLEDNVFRLENQVKELSSEATKNEKMQDLENCSKRNNIRIIGVTEGNNCSEYVRRLLCELLGVDVLEKERPLENERAHRSLAPKPRDWERPRPLIVRLLRFQDRQKILDLARSQLPKKMLGKLISIYPDFSAELQAKRRKYTPIRKLLREKNVRYGLIYPATLKVTYGNRSVLLKTVEEANAFIFENFNVSLEENDKM</sequence>
<evidence type="ECO:0000313" key="4">
    <source>
        <dbReference type="Proteomes" id="UP001369086"/>
    </source>
</evidence>
<organism evidence="3 4">
    <name type="scientific">Huso huso</name>
    <name type="common">Beluga</name>
    <name type="synonym">Acipenser huso</name>
    <dbReference type="NCBI Taxonomy" id="61971"/>
    <lineage>
        <taxon>Eukaryota</taxon>
        <taxon>Metazoa</taxon>
        <taxon>Chordata</taxon>
        <taxon>Craniata</taxon>
        <taxon>Vertebrata</taxon>
        <taxon>Euteleostomi</taxon>
        <taxon>Actinopterygii</taxon>
        <taxon>Chondrostei</taxon>
        <taxon>Acipenseriformes</taxon>
        <taxon>Acipenseridae</taxon>
        <taxon>Huso</taxon>
    </lineage>
</organism>
<feature type="region of interest" description="Disordered" evidence="2">
    <location>
        <begin position="1"/>
        <end position="39"/>
    </location>
</feature>
<keyword evidence="4" id="KW-1185">Reference proteome</keyword>
<feature type="coiled-coil region" evidence="1">
    <location>
        <begin position="54"/>
        <end position="102"/>
    </location>
</feature>
<dbReference type="EMBL" id="JAHFZB010000003">
    <property type="protein sequence ID" value="KAK6491730.1"/>
    <property type="molecule type" value="Genomic_DNA"/>
</dbReference>
<comment type="caution">
    <text evidence="3">The sequence shown here is derived from an EMBL/GenBank/DDBJ whole genome shotgun (WGS) entry which is preliminary data.</text>
</comment>
<proteinExistence type="predicted"/>
<reference evidence="3 4" key="1">
    <citation type="submission" date="2021-05" db="EMBL/GenBank/DDBJ databases">
        <authorList>
            <person name="Zahm M."/>
            <person name="Klopp C."/>
            <person name="Cabau C."/>
            <person name="Kuhl H."/>
            <person name="Suciu R."/>
            <person name="Ciorpac M."/>
            <person name="Holostenco D."/>
            <person name="Gessner J."/>
            <person name="Wuertz S."/>
            <person name="Hohne C."/>
            <person name="Stock M."/>
            <person name="Gislard M."/>
            <person name="Lluch J."/>
            <person name="Milhes M."/>
            <person name="Lampietro C."/>
            <person name="Lopez Roques C."/>
            <person name="Donnadieu C."/>
            <person name="Du K."/>
            <person name="Schartl M."/>
            <person name="Guiguen Y."/>
        </authorList>
    </citation>
    <scope>NUCLEOTIDE SEQUENCE [LARGE SCALE GENOMIC DNA]</scope>
    <source>
        <strain evidence="3">Hh-F2</strain>
        <tissue evidence="3">Blood</tissue>
    </source>
</reference>
<dbReference type="PANTHER" id="PTHR11505">
    <property type="entry name" value="L1 TRANSPOSABLE ELEMENT-RELATED"/>
    <property type="match status" value="1"/>
</dbReference>
<gene>
    <name evidence="3" type="ORF">HHUSO_G3877</name>
</gene>
<evidence type="ECO:0000256" key="1">
    <source>
        <dbReference type="SAM" id="Coils"/>
    </source>
</evidence>
<dbReference type="Proteomes" id="UP001369086">
    <property type="component" value="Unassembled WGS sequence"/>
</dbReference>
<dbReference type="InterPro" id="IPR004244">
    <property type="entry name" value="Transposase_22"/>
</dbReference>
<feature type="compositionally biased region" description="Low complexity" evidence="2">
    <location>
        <begin position="25"/>
        <end position="39"/>
    </location>
</feature>
<evidence type="ECO:0000256" key="2">
    <source>
        <dbReference type="SAM" id="MobiDB-lite"/>
    </source>
</evidence>
<evidence type="ECO:0000313" key="3">
    <source>
        <dbReference type="EMBL" id="KAK6491730.1"/>
    </source>
</evidence>
<dbReference type="Gene3D" id="3.30.70.1820">
    <property type="entry name" value="L1 transposable element, RRM domain"/>
    <property type="match status" value="1"/>
</dbReference>
<keyword evidence="1" id="KW-0175">Coiled coil</keyword>
<name>A0ABR1A3T5_HUSHU</name>
<accession>A0ABR1A3T5</accession>
<evidence type="ECO:0008006" key="5">
    <source>
        <dbReference type="Google" id="ProtNLM"/>
    </source>
</evidence>
<protein>
    <recommendedName>
        <fullName evidence="5">L1 transposable element RRM domain-containing protein</fullName>
    </recommendedName>
</protein>